<dbReference type="PANTHER" id="PTHR10891">
    <property type="entry name" value="EF-HAND CALCIUM-BINDING DOMAIN CONTAINING PROTEIN"/>
    <property type="match status" value="1"/>
</dbReference>
<accession>A0A072VHE0</accession>
<dbReference type="GO" id="GO:0005509">
    <property type="term" value="F:calcium ion binding"/>
    <property type="evidence" value="ECO:0007669"/>
    <property type="project" value="InterPro"/>
</dbReference>
<dbReference type="AlphaFoldDB" id="A0A072VHE0"/>
<evidence type="ECO:0000313" key="5">
    <source>
        <dbReference type="EMBL" id="KEH41232.1"/>
    </source>
</evidence>
<dbReference type="InterPro" id="IPR018247">
    <property type="entry name" value="EF_Hand_1_Ca_BS"/>
</dbReference>
<dbReference type="EMBL" id="PSQE01000001">
    <property type="protein sequence ID" value="RHN78772.1"/>
    <property type="molecule type" value="Genomic_DNA"/>
</dbReference>
<evidence type="ECO:0000256" key="1">
    <source>
        <dbReference type="ARBA" id="ARBA00022723"/>
    </source>
</evidence>
<dbReference type="CDD" id="cd00051">
    <property type="entry name" value="EFh"/>
    <property type="match status" value="2"/>
</dbReference>
<sequence>MDDEVRKIFNKFDKNGDGRISVTELEQMLSSLGSKWTTDELKTMMEHIDKNGDGYIDLKEFADFHCNDDAAAAAGKDEELRDAFNLYDLDKDGVISPTELHIVLNKLGEKCSLGDCQRMISNVDADGDGKVNFDEFKKMMTR</sequence>
<dbReference type="Proteomes" id="UP000265566">
    <property type="component" value="Chromosome 1"/>
</dbReference>
<feature type="domain" description="EF-hand" evidence="4">
    <location>
        <begin position="75"/>
        <end position="110"/>
    </location>
</feature>
<feature type="domain" description="EF-hand" evidence="4">
    <location>
        <begin position="36"/>
        <end position="71"/>
    </location>
</feature>
<dbReference type="EMBL" id="CM001217">
    <property type="protein sequence ID" value="KEH41232.1"/>
    <property type="molecule type" value="Genomic_DNA"/>
</dbReference>
<dbReference type="Proteomes" id="UP000002051">
    <property type="component" value="Unassembled WGS sequence"/>
</dbReference>
<feature type="domain" description="EF-hand" evidence="4">
    <location>
        <begin position="111"/>
        <end position="142"/>
    </location>
</feature>
<dbReference type="EnsemblPlants" id="KEH41232">
    <property type="protein sequence ID" value="KEH41232"/>
    <property type="gene ID" value="MTR_1g046950"/>
</dbReference>
<keyword evidence="8" id="KW-1185">Reference proteome</keyword>
<name>A0A072VHE0_MEDTR</name>
<dbReference type="InterPro" id="IPR039647">
    <property type="entry name" value="EF_hand_pair_protein_CML-like"/>
</dbReference>
<reference evidence="6" key="4">
    <citation type="journal article" date="2018" name="Nat. Plants">
        <title>Whole-genome landscape of Medicago truncatula symbiotic genes.</title>
        <authorList>
            <person name="Pecrix Y."/>
            <person name="Gamas P."/>
            <person name="Carrere S."/>
        </authorList>
    </citation>
    <scope>NUCLEOTIDE SEQUENCE</scope>
    <source>
        <tissue evidence="6">Leaves</tissue>
    </source>
</reference>
<dbReference type="STRING" id="3880.A0A072VHE0"/>
<organism evidence="5 8">
    <name type="scientific">Medicago truncatula</name>
    <name type="common">Barrel medic</name>
    <name type="synonym">Medicago tribuloides</name>
    <dbReference type="NCBI Taxonomy" id="3880"/>
    <lineage>
        <taxon>Eukaryota</taxon>
        <taxon>Viridiplantae</taxon>
        <taxon>Streptophyta</taxon>
        <taxon>Embryophyta</taxon>
        <taxon>Tracheophyta</taxon>
        <taxon>Spermatophyta</taxon>
        <taxon>Magnoliopsida</taxon>
        <taxon>eudicotyledons</taxon>
        <taxon>Gunneridae</taxon>
        <taxon>Pentapetalae</taxon>
        <taxon>rosids</taxon>
        <taxon>fabids</taxon>
        <taxon>Fabales</taxon>
        <taxon>Fabaceae</taxon>
        <taxon>Papilionoideae</taxon>
        <taxon>50 kb inversion clade</taxon>
        <taxon>NPAAA clade</taxon>
        <taxon>Hologalegina</taxon>
        <taxon>IRL clade</taxon>
        <taxon>Trifolieae</taxon>
        <taxon>Medicago</taxon>
    </lineage>
</organism>
<dbReference type="SUPFAM" id="SSF47473">
    <property type="entry name" value="EF-hand"/>
    <property type="match status" value="1"/>
</dbReference>
<evidence type="ECO:0000256" key="3">
    <source>
        <dbReference type="ARBA" id="ARBA00022837"/>
    </source>
</evidence>
<keyword evidence="2" id="KW-0677">Repeat</keyword>
<dbReference type="Gramene" id="rna2421">
    <property type="protein sequence ID" value="RHN78772.1"/>
    <property type="gene ID" value="gene2421"/>
</dbReference>
<dbReference type="PROSITE" id="PS00018">
    <property type="entry name" value="EF_HAND_1"/>
    <property type="match status" value="4"/>
</dbReference>
<evidence type="ECO:0000313" key="8">
    <source>
        <dbReference type="Proteomes" id="UP000002051"/>
    </source>
</evidence>
<keyword evidence="3" id="KW-0106">Calcium</keyword>
<dbReference type="SMART" id="SM00054">
    <property type="entry name" value="EFh"/>
    <property type="match status" value="4"/>
</dbReference>
<evidence type="ECO:0000313" key="7">
    <source>
        <dbReference type="EnsemblPlants" id="KEH41232"/>
    </source>
</evidence>
<evidence type="ECO:0000259" key="4">
    <source>
        <dbReference type="PROSITE" id="PS50222"/>
    </source>
</evidence>
<dbReference type="InterPro" id="IPR011992">
    <property type="entry name" value="EF-hand-dom_pair"/>
</dbReference>
<dbReference type="OrthoDB" id="26525at2759"/>
<dbReference type="Gene3D" id="1.10.238.10">
    <property type="entry name" value="EF-hand"/>
    <property type="match status" value="2"/>
</dbReference>
<dbReference type="Pfam" id="PF13499">
    <property type="entry name" value="EF-hand_7"/>
    <property type="match status" value="2"/>
</dbReference>
<gene>
    <name evidence="7" type="primary">25483093</name>
    <name evidence="5" type="ordered locus">MTR_1g046950</name>
    <name evidence="6" type="ORF">MtrunA17_Chr1g0169581</name>
</gene>
<protein>
    <submittedName>
        <fullName evidence="5">EF hand calcium-binding family protein</fullName>
    </submittedName>
    <submittedName>
        <fullName evidence="6">Putative EF-hand domain pair protein</fullName>
    </submittedName>
</protein>
<dbReference type="PROSITE" id="PS50222">
    <property type="entry name" value="EF_HAND_2"/>
    <property type="match status" value="4"/>
</dbReference>
<reference evidence="5 8" key="2">
    <citation type="journal article" date="2014" name="BMC Genomics">
        <title>An improved genome release (version Mt4.0) for the model legume Medicago truncatula.</title>
        <authorList>
            <person name="Tang H."/>
            <person name="Krishnakumar V."/>
            <person name="Bidwell S."/>
            <person name="Rosen B."/>
            <person name="Chan A."/>
            <person name="Zhou S."/>
            <person name="Gentzbittel L."/>
            <person name="Childs K.L."/>
            <person name="Yandell M."/>
            <person name="Gundlach H."/>
            <person name="Mayer K.F."/>
            <person name="Schwartz D.C."/>
            <person name="Town C.D."/>
        </authorList>
    </citation>
    <scope>GENOME REANNOTATION</scope>
    <source>
        <strain evidence="5">A17</strain>
        <strain evidence="7 8">cv. Jemalong A17</strain>
    </source>
</reference>
<keyword evidence="1" id="KW-0479">Metal-binding</keyword>
<dbReference type="FunFam" id="1.10.238.10:FF:000001">
    <property type="entry name" value="Calmodulin 1"/>
    <property type="match status" value="1"/>
</dbReference>
<dbReference type="HOGENOM" id="CLU_061288_20_7_1"/>
<evidence type="ECO:0000313" key="6">
    <source>
        <dbReference type="EMBL" id="RHN78772.1"/>
    </source>
</evidence>
<reference evidence="5 8" key="1">
    <citation type="journal article" date="2011" name="Nature">
        <title>The Medicago genome provides insight into the evolution of rhizobial symbioses.</title>
        <authorList>
            <person name="Young N.D."/>
            <person name="Debelle F."/>
            <person name="Oldroyd G.E."/>
            <person name="Geurts R."/>
            <person name="Cannon S.B."/>
            <person name="Udvardi M.K."/>
            <person name="Benedito V.A."/>
            <person name="Mayer K.F."/>
            <person name="Gouzy J."/>
            <person name="Schoof H."/>
            <person name="Van de Peer Y."/>
            <person name="Proost S."/>
            <person name="Cook D.R."/>
            <person name="Meyers B.C."/>
            <person name="Spannagl M."/>
            <person name="Cheung F."/>
            <person name="De Mita S."/>
            <person name="Krishnakumar V."/>
            <person name="Gundlach H."/>
            <person name="Zhou S."/>
            <person name="Mudge J."/>
            <person name="Bharti A.K."/>
            <person name="Murray J.D."/>
            <person name="Naoumkina M.A."/>
            <person name="Rosen B."/>
            <person name="Silverstein K.A."/>
            <person name="Tang H."/>
            <person name="Rombauts S."/>
            <person name="Zhao P.X."/>
            <person name="Zhou P."/>
            <person name="Barbe V."/>
            <person name="Bardou P."/>
            <person name="Bechner M."/>
            <person name="Bellec A."/>
            <person name="Berger A."/>
            <person name="Berges H."/>
            <person name="Bidwell S."/>
            <person name="Bisseling T."/>
            <person name="Choisne N."/>
            <person name="Couloux A."/>
            <person name="Denny R."/>
            <person name="Deshpande S."/>
            <person name="Dai X."/>
            <person name="Doyle J.J."/>
            <person name="Dudez A.M."/>
            <person name="Farmer A.D."/>
            <person name="Fouteau S."/>
            <person name="Franken C."/>
            <person name="Gibelin C."/>
            <person name="Gish J."/>
            <person name="Goldstein S."/>
            <person name="Gonzalez A.J."/>
            <person name="Green P.J."/>
            <person name="Hallab A."/>
            <person name="Hartog M."/>
            <person name="Hua A."/>
            <person name="Humphray S.J."/>
            <person name="Jeong D.H."/>
            <person name="Jing Y."/>
            <person name="Jocker A."/>
            <person name="Kenton S.M."/>
            <person name="Kim D.J."/>
            <person name="Klee K."/>
            <person name="Lai H."/>
            <person name="Lang C."/>
            <person name="Lin S."/>
            <person name="Macmil S.L."/>
            <person name="Magdelenat G."/>
            <person name="Matthews L."/>
            <person name="McCorrison J."/>
            <person name="Monaghan E.L."/>
            <person name="Mun J.H."/>
            <person name="Najar F.Z."/>
            <person name="Nicholson C."/>
            <person name="Noirot C."/>
            <person name="O'Bleness M."/>
            <person name="Paule C.R."/>
            <person name="Poulain J."/>
            <person name="Prion F."/>
            <person name="Qin B."/>
            <person name="Qu C."/>
            <person name="Retzel E.F."/>
            <person name="Riddle C."/>
            <person name="Sallet E."/>
            <person name="Samain S."/>
            <person name="Samson N."/>
            <person name="Sanders I."/>
            <person name="Saurat O."/>
            <person name="Scarpelli C."/>
            <person name="Schiex T."/>
            <person name="Segurens B."/>
            <person name="Severin A.J."/>
            <person name="Sherrier D.J."/>
            <person name="Shi R."/>
            <person name="Sims S."/>
            <person name="Singer S.R."/>
            <person name="Sinharoy S."/>
            <person name="Sterck L."/>
            <person name="Viollet A."/>
            <person name="Wang B.B."/>
            <person name="Wang K."/>
            <person name="Wang M."/>
            <person name="Wang X."/>
            <person name="Warfsmann J."/>
            <person name="Weissenbach J."/>
            <person name="White D.D."/>
            <person name="White J.D."/>
            <person name="Wiley G.B."/>
            <person name="Wincker P."/>
            <person name="Xing Y."/>
            <person name="Yang L."/>
            <person name="Yao Z."/>
            <person name="Ying F."/>
            <person name="Zhai J."/>
            <person name="Zhou L."/>
            <person name="Zuber A."/>
            <person name="Denarie J."/>
            <person name="Dixon R.A."/>
            <person name="May G.D."/>
            <person name="Schwartz D.C."/>
            <person name="Rogers J."/>
            <person name="Quetier F."/>
            <person name="Town C.D."/>
            <person name="Roe B.A."/>
        </authorList>
    </citation>
    <scope>NUCLEOTIDE SEQUENCE [LARGE SCALE GENOMIC DNA]</scope>
    <source>
        <strain evidence="5">A17</strain>
        <strain evidence="7 8">cv. Jemalong A17</strain>
    </source>
</reference>
<reference evidence="7" key="3">
    <citation type="submission" date="2015-04" db="UniProtKB">
        <authorList>
            <consortium name="EnsemblPlants"/>
        </authorList>
    </citation>
    <scope>IDENTIFICATION</scope>
    <source>
        <strain evidence="7">cv. Jemalong A17</strain>
    </source>
</reference>
<evidence type="ECO:0000256" key="2">
    <source>
        <dbReference type="ARBA" id="ARBA00022737"/>
    </source>
</evidence>
<dbReference type="KEGG" id="mtr:25483093"/>
<feature type="domain" description="EF-hand" evidence="4">
    <location>
        <begin position="1"/>
        <end position="35"/>
    </location>
</feature>
<proteinExistence type="predicted"/>
<dbReference type="InterPro" id="IPR002048">
    <property type="entry name" value="EF_hand_dom"/>
</dbReference>